<evidence type="ECO:0000313" key="1">
    <source>
        <dbReference type="EMBL" id="TNN59143.1"/>
    </source>
</evidence>
<sequence length="117" mass="12766">MPVKQSHRAWRDTEVAAQATDGDEHVLPMGSHESHLEWEGVAYASGCDVVILGSDFERLQIIPGAKHGNIQVCCVDCSLQGGQIAASYGSIVCVFEPVQHPDQKDTSLTIFEMEQNI</sequence>
<dbReference type="InterPro" id="IPR052208">
    <property type="entry name" value="DmX-like/RAVE_component"/>
</dbReference>
<dbReference type="AlphaFoldDB" id="A0A4Z2H232"/>
<evidence type="ECO:0000313" key="2">
    <source>
        <dbReference type="Proteomes" id="UP000314294"/>
    </source>
</evidence>
<dbReference type="PANTHER" id="PTHR13950">
    <property type="entry name" value="RABCONNECTIN-RELATED"/>
    <property type="match status" value="1"/>
</dbReference>
<name>A0A4Z2H232_9TELE</name>
<dbReference type="Proteomes" id="UP000314294">
    <property type="component" value="Unassembled WGS sequence"/>
</dbReference>
<protein>
    <submittedName>
        <fullName evidence="1">DmX-like protein 1</fullName>
    </submittedName>
</protein>
<proteinExistence type="predicted"/>
<dbReference type="EMBL" id="SRLO01000363">
    <property type="protein sequence ID" value="TNN59143.1"/>
    <property type="molecule type" value="Genomic_DNA"/>
</dbReference>
<dbReference type="OrthoDB" id="342131at2759"/>
<dbReference type="GO" id="GO:0043291">
    <property type="term" value="C:RAVE complex"/>
    <property type="evidence" value="ECO:0007669"/>
    <property type="project" value="TreeGrafter"/>
</dbReference>
<comment type="caution">
    <text evidence="1">The sequence shown here is derived from an EMBL/GenBank/DDBJ whole genome shotgun (WGS) entry which is preliminary data.</text>
</comment>
<accession>A0A4Z2H232</accession>
<keyword evidence="2" id="KW-1185">Reference proteome</keyword>
<organism evidence="1 2">
    <name type="scientific">Liparis tanakae</name>
    <name type="common">Tanaka's snailfish</name>
    <dbReference type="NCBI Taxonomy" id="230148"/>
    <lineage>
        <taxon>Eukaryota</taxon>
        <taxon>Metazoa</taxon>
        <taxon>Chordata</taxon>
        <taxon>Craniata</taxon>
        <taxon>Vertebrata</taxon>
        <taxon>Euteleostomi</taxon>
        <taxon>Actinopterygii</taxon>
        <taxon>Neopterygii</taxon>
        <taxon>Teleostei</taxon>
        <taxon>Neoteleostei</taxon>
        <taxon>Acanthomorphata</taxon>
        <taxon>Eupercaria</taxon>
        <taxon>Perciformes</taxon>
        <taxon>Cottioidei</taxon>
        <taxon>Cottales</taxon>
        <taxon>Liparidae</taxon>
        <taxon>Liparis</taxon>
    </lineage>
</organism>
<gene>
    <name evidence="1" type="primary">DMXL1_1</name>
    <name evidence="1" type="ORF">EYF80_030677</name>
</gene>
<dbReference type="GO" id="GO:0007035">
    <property type="term" value="P:vacuolar acidification"/>
    <property type="evidence" value="ECO:0007669"/>
    <property type="project" value="TreeGrafter"/>
</dbReference>
<reference evidence="1 2" key="1">
    <citation type="submission" date="2019-03" db="EMBL/GenBank/DDBJ databases">
        <title>First draft genome of Liparis tanakae, snailfish: a comprehensive survey of snailfish specific genes.</title>
        <authorList>
            <person name="Kim W."/>
            <person name="Song I."/>
            <person name="Jeong J.-H."/>
            <person name="Kim D."/>
            <person name="Kim S."/>
            <person name="Ryu S."/>
            <person name="Song J.Y."/>
            <person name="Lee S.K."/>
        </authorList>
    </citation>
    <scope>NUCLEOTIDE SEQUENCE [LARGE SCALE GENOMIC DNA]</scope>
    <source>
        <tissue evidence="1">Muscle</tissue>
    </source>
</reference>
<dbReference type="PANTHER" id="PTHR13950:SF12">
    <property type="entry name" value="DMX-LIKE PROTEIN 1"/>
    <property type="match status" value="1"/>
</dbReference>